<evidence type="ECO:0000256" key="2">
    <source>
        <dbReference type="SAM" id="MobiDB-lite"/>
    </source>
</evidence>
<proteinExistence type="inferred from homology"/>
<feature type="compositionally biased region" description="Basic and acidic residues" evidence="2">
    <location>
        <begin position="252"/>
        <end position="273"/>
    </location>
</feature>
<dbReference type="Pfam" id="PF00857">
    <property type="entry name" value="Isochorismatase"/>
    <property type="match status" value="1"/>
</dbReference>
<feature type="compositionally biased region" description="Polar residues" evidence="2">
    <location>
        <begin position="294"/>
        <end position="303"/>
    </location>
</feature>
<evidence type="ECO:0000313" key="5">
    <source>
        <dbReference type="EMBL" id="KAK0386699.1"/>
    </source>
</evidence>
<evidence type="ECO:0000313" key="6">
    <source>
        <dbReference type="Proteomes" id="UP001175261"/>
    </source>
</evidence>
<dbReference type="PANTHER" id="PTHR31212">
    <property type="entry name" value="ALPHA-KETOGLUTARATE-DEPENDENT DIOXYGENASE ALKB HOMOLOG 3"/>
    <property type="match status" value="1"/>
</dbReference>
<dbReference type="InterPro" id="IPR032854">
    <property type="entry name" value="ALKBH3"/>
</dbReference>
<dbReference type="InterPro" id="IPR027450">
    <property type="entry name" value="AlkB-like"/>
</dbReference>
<dbReference type="InterPro" id="IPR036380">
    <property type="entry name" value="Isochorismatase-like_sf"/>
</dbReference>
<feature type="region of interest" description="Disordered" evidence="2">
    <location>
        <begin position="493"/>
        <end position="543"/>
    </location>
</feature>
<dbReference type="GO" id="GO:0006307">
    <property type="term" value="P:DNA alkylation repair"/>
    <property type="evidence" value="ECO:0007669"/>
    <property type="project" value="InterPro"/>
</dbReference>
<dbReference type="InterPro" id="IPR036282">
    <property type="entry name" value="Glutathione-S-Trfase_C_sf"/>
</dbReference>
<comment type="caution">
    <text evidence="5">The sequence shown here is derived from an EMBL/GenBank/DDBJ whole genome shotgun (WGS) entry which is preliminary data.</text>
</comment>
<dbReference type="AlphaFoldDB" id="A0AA39GGT9"/>
<dbReference type="CDD" id="cd00431">
    <property type="entry name" value="cysteine_hydrolases"/>
    <property type="match status" value="1"/>
</dbReference>
<sequence length="869" mass="95691">MFAFDQSQLPKIFSRKAFIGVDFQNDFTSASGALTASEPNGYVGRAAKLAELFRACGNPVIWTKSCHGTQPVPLDDRILATDTVSSLPTRGRRRPPALEPASDGPPDEEAFLSHAEPSCLKPDSEGSEFAAEIQSILSPSDVVITNPDYSAFKDTALLRILRSKMVMEVFICGSLINVGVYATAIEAAGHGMAITIMEDCCGYRSDQRQAVTFSRLNHLTGCDIITAKEVSESLKPATRNSVPVIQPIMKGRKSETAPADEQKSRSQPERSPDLGEQLSNLQLDSRSPKLVASQIETDTASTSTKKDNNADATEPEEVVEERLLSREKETSSSAVIEVADSPPDETAEADVETQKGLCAGDTDVIENVLSRDLVEDAFDKLRTEVSWQRMSHQGGEVPRLVAVQGEVGEDGSMPVYRHPSDESPPLLPFTPTVRAIKEETEKHLGHPLNHVLIQFYRTGNDYISEHSDKTIDIVKDSYIANVSLGAQRTMVLRTKREDKNLPETEPTDKRENTTAEKPTASTQSTRQDDASSTKRQVQRATLRHNSLCRMGLKTNMQWLHSIRQDKRADRDKSSAELAFGGGRISLTFRRIGTFLNQEETLIWGQGATGKTKDEAHAVINGESPEMVALLKAFGRENHSSVFDWDAHYGKGFDVLHMSNAPRFFASRDALVNMRIALMLSEYGVGYAKGSMTAPKQCSLDSDQLEAASVRFVDSDPAKSVVQGDISIMLYLHDCYGPSRDETPSKSELARNYTMFQRAHTFLTRWHRARSRKPGDLPDLNLLKDELAFWEATAVAAVVENTEAEKKAGFLSGSATIPGLVDYALWPVLDDMLRVCGPESFKEYSGLMGWYEELGGREGAKSVVRAQAKA</sequence>
<dbReference type="InterPro" id="IPR010987">
    <property type="entry name" value="Glutathione-S-Trfase_C-like"/>
</dbReference>
<dbReference type="GO" id="GO:0051213">
    <property type="term" value="F:dioxygenase activity"/>
    <property type="evidence" value="ECO:0007669"/>
    <property type="project" value="InterPro"/>
</dbReference>
<evidence type="ECO:0000256" key="1">
    <source>
        <dbReference type="ARBA" id="ARBA00006336"/>
    </source>
</evidence>
<protein>
    <submittedName>
        <fullName evidence="5">Uncharacterized protein</fullName>
    </submittedName>
</protein>
<feature type="domain" description="Fe2OG dioxygenase" evidence="4">
    <location>
        <begin position="447"/>
        <end position="592"/>
    </location>
</feature>
<dbReference type="Gene3D" id="3.40.50.850">
    <property type="entry name" value="Isochorismatase-like"/>
    <property type="match status" value="1"/>
</dbReference>
<feature type="domain" description="GST C-terminal" evidence="3">
    <location>
        <begin position="744"/>
        <end position="869"/>
    </location>
</feature>
<dbReference type="InterPro" id="IPR000868">
    <property type="entry name" value="Isochorismatase-like_dom"/>
</dbReference>
<reference evidence="5" key="1">
    <citation type="submission" date="2022-10" db="EMBL/GenBank/DDBJ databases">
        <title>Determination and structural analysis of whole genome sequence of Sarocladium strictum F4-1.</title>
        <authorList>
            <person name="Hu L."/>
            <person name="Jiang Y."/>
        </authorList>
    </citation>
    <scope>NUCLEOTIDE SEQUENCE</scope>
    <source>
        <strain evidence="5">F4-1</strain>
    </source>
</reference>
<dbReference type="InterPro" id="IPR005123">
    <property type="entry name" value="Oxoglu/Fe-dep_dioxygenase_dom"/>
</dbReference>
<gene>
    <name evidence="5" type="ORF">NLU13_6533</name>
</gene>
<dbReference type="SUPFAM" id="SSF51197">
    <property type="entry name" value="Clavaminate synthase-like"/>
    <property type="match status" value="1"/>
</dbReference>
<feature type="compositionally biased region" description="Polar residues" evidence="2">
    <location>
        <begin position="515"/>
        <end position="525"/>
    </location>
</feature>
<dbReference type="Gene3D" id="2.60.120.590">
    <property type="entry name" value="Alpha-ketoglutarate-dependent dioxygenase AlkB-like"/>
    <property type="match status" value="1"/>
</dbReference>
<feature type="compositionally biased region" description="Basic and acidic residues" evidence="2">
    <location>
        <begin position="494"/>
        <end position="514"/>
    </location>
</feature>
<dbReference type="PROSITE" id="PS51471">
    <property type="entry name" value="FE2OG_OXY"/>
    <property type="match status" value="1"/>
</dbReference>
<dbReference type="Proteomes" id="UP001175261">
    <property type="component" value="Unassembled WGS sequence"/>
</dbReference>
<dbReference type="InterPro" id="IPR057088">
    <property type="entry name" value="GLRG_09195_Thiored"/>
</dbReference>
<feature type="region of interest" description="Disordered" evidence="2">
    <location>
        <begin position="86"/>
        <end position="112"/>
    </location>
</feature>
<accession>A0AA39GGT9</accession>
<feature type="compositionally biased region" description="Basic and acidic residues" evidence="2">
    <location>
        <begin position="320"/>
        <end position="330"/>
    </location>
</feature>
<evidence type="ECO:0000259" key="4">
    <source>
        <dbReference type="PROSITE" id="PS51471"/>
    </source>
</evidence>
<dbReference type="Pfam" id="PF24470">
    <property type="entry name" value="Thiored_Isochorism"/>
    <property type="match status" value="1"/>
</dbReference>
<dbReference type="InterPro" id="IPR037151">
    <property type="entry name" value="AlkB-like_sf"/>
</dbReference>
<organism evidence="5 6">
    <name type="scientific">Sarocladium strictum</name>
    <name type="common">Black bundle disease fungus</name>
    <name type="synonym">Acremonium strictum</name>
    <dbReference type="NCBI Taxonomy" id="5046"/>
    <lineage>
        <taxon>Eukaryota</taxon>
        <taxon>Fungi</taxon>
        <taxon>Dikarya</taxon>
        <taxon>Ascomycota</taxon>
        <taxon>Pezizomycotina</taxon>
        <taxon>Sordariomycetes</taxon>
        <taxon>Hypocreomycetidae</taxon>
        <taxon>Hypocreales</taxon>
        <taxon>Sarocladiaceae</taxon>
        <taxon>Sarocladium</taxon>
    </lineage>
</organism>
<dbReference type="PROSITE" id="PS50405">
    <property type="entry name" value="GST_CTER"/>
    <property type="match status" value="1"/>
</dbReference>
<keyword evidence="6" id="KW-1185">Reference proteome</keyword>
<evidence type="ECO:0000259" key="3">
    <source>
        <dbReference type="PROSITE" id="PS50405"/>
    </source>
</evidence>
<dbReference type="PANTHER" id="PTHR31212:SF5">
    <property type="entry name" value="ISOCHORISMATASE FAMILY PROTEIN FAMILY (AFU_ORTHOLOGUE AFUA_3G14500)"/>
    <property type="match status" value="1"/>
</dbReference>
<feature type="compositionally biased region" description="Acidic residues" evidence="2">
    <location>
        <begin position="342"/>
        <end position="351"/>
    </location>
</feature>
<dbReference type="Pfam" id="PF13532">
    <property type="entry name" value="2OG-FeII_Oxy_2"/>
    <property type="match status" value="1"/>
</dbReference>
<feature type="region of interest" description="Disordered" evidence="2">
    <location>
        <begin position="236"/>
        <end position="352"/>
    </location>
</feature>
<comment type="similarity">
    <text evidence="1">Belongs to the isochorismatase family.</text>
</comment>
<name>A0AA39GGT9_SARSR</name>
<dbReference type="SUPFAM" id="SSF47616">
    <property type="entry name" value="GST C-terminal domain-like"/>
    <property type="match status" value="1"/>
</dbReference>
<dbReference type="SUPFAM" id="SSF52499">
    <property type="entry name" value="Isochorismatase-like hydrolases"/>
    <property type="match status" value="1"/>
</dbReference>
<dbReference type="EMBL" id="JAPDFR010000005">
    <property type="protein sequence ID" value="KAK0386699.1"/>
    <property type="molecule type" value="Genomic_DNA"/>
</dbReference>